<dbReference type="AlphaFoldDB" id="A0A0A9BGL6"/>
<reference evidence="1" key="2">
    <citation type="journal article" date="2015" name="Data Brief">
        <title>Shoot transcriptome of the giant reed, Arundo donax.</title>
        <authorList>
            <person name="Barrero R.A."/>
            <person name="Guerrero F.D."/>
            <person name="Moolhuijzen P."/>
            <person name="Goolsby J.A."/>
            <person name="Tidwell J."/>
            <person name="Bellgard S.E."/>
            <person name="Bellgard M.I."/>
        </authorList>
    </citation>
    <scope>NUCLEOTIDE SEQUENCE</scope>
    <source>
        <tissue evidence="1">Shoot tissue taken approximately 20 cm above the soil surface</tissue>
    </source>
</reference>
<protein>
    <submittedName>
        <fullName evidence="1">Uncharacterized protein</fullName>
    </submittedName>
</protein>
<organism evidence="1">
    <name type="scientific">Arundo donax</name>
    <name type="common">Giant reed</name>
    <name type="synonym">Donax arundinaceus</name>
    <dbReference type="NCBI Taxonomy" id="35708"/>
    <lineage>
        <taxon>Eukaryota</taxon>
        <taxon>Viridiplantae</taxon>
        <taxon>Streptophyta</taxon>
        <taxon>Embryophyta</taxon>
        <taxon>Tracheophyta</taxon>
        <taxon>Spermatophyta</taxon>
        <taxon>Magnoliopsida</taxon>
        <taxon>Liliopsida</taxon>
        <taxon>Poales</taxon>
        <taxon>Poaceae</taxon>
        <taxon>PACMAD clade</taxon>
        <taxon>Arundinoideae</taxon>
        <taxon>Arundineae</taxon>
        <taxon>Arundo</taxon>
    </lineage>
</organism>
<proteinExistence type="predicted"/>
<dbReference type="EMBL" id="GBRH01239453">
    <property type="protein sequence ID" value="JAD58442.1"/>
    <property type="molecule type" value="Transcribed_RNA"/>
</dbReference>
<name>A0A0A9BGL6_ARUDO</name>
<evidence type="ECO:0000313" key="1">
    <source>
        <dbReference type="EMBL" id="JAD58442.1"/>
    </source>
</evidence>
<reference evidence="1" key="1">
    <citation type="submission" date="2014-09" db="EMBL/GenBank/DDBJ databases">
        <authorList>
            <person name="Magalhaes I.L.F."/>
            <person name="Oliveira U."/>
            <person name="Santos F.R."/>
            <person name="Vidigal T.H.D.A."/>
            <person name="Brescovit A.D."/>
            <person name="Santos A.J."/>
        </authorList>
    </citation>
    <scope>NUCLEOTIDE SEQUENCE</scope>
    <source>
        <tissue evidence="1">Shoot tissue taken approximately 20 cm above the soil surface</tissue>
    </source>
</reference>
<sequence length="35" mass="3932">MIISLVMLCTMALPLSWILKFSVSVMSFFGVCHLI</sequence>
<accession>A0A0A9BGL6</accession>